<feature type="region of interest" description="Disordered" evidence="2">
    <location>
        <begin position="1704"/>
        <end position="1731"/>
    </location>
</feature>
<name>A0ABR2YGG5_9CHLO</name>
<feature type="compositionally biased region" description="Low complexity" evidence="2">
    <location>
        <begin position="1441"/>
        <end position="1458"/>
    </location>
</feature>
<feature type="region of interest" description="Disordered" evidence="2">
    <location>
        <begin position="1506"/>
        <end position="1539"/>
    </location>
</feature>
<feature type="region of interest" description="Disordered" evidence="2">
    <location>
        <begin position="1"/>
        <end position="27"/>
    </location>
</feature>
<keyword evidence="1" id="KW-0175">Coiled coil</keyword>
<gene>
    <name evidence="3" type="ORF">WJX75_003980</name>
</gene>
<sequence>MAKNNEGEVQQGGFFGRIFGNKGKSPIKAKMGEQNAFVYDEKLKRWVIPGEKIEESALPSAPPLMSRAASAASMSESEGPDGHRRTGSTDSSKRAGAAARYANPGLLATSRTGSEQSMSAASIIPSPAKPPLVPSTKASVFVPGKADGAAAASGPRFFVPGGTSSSQGASSRFAGFSSKAKQAPAEEATAEQPALEEALLSPSKRAKTGGFGQQGAAESMESEVTLAKGVGGQTPETTGFSQEPFLGGNIQQAAPVPLTSSAAAEESVGENILANDVGISDSAITSPGPKELGNASWGLGAGNAADQEGAGIDPEGADGGDVNQSVQYGSDFGLGQGEGSYVQPPDQEYFGADTAAAAQLDGSSAPAAAEAEGGAGEAAQPSWEEVQQWADYYRQEGYSEEDVQAWIASNYPQFAQQPAFQDPSQRPQAADEAAGTENAQEQLPADEQQYEHNSMAAAQQGTPFNASTTEDASEQPQSSFKPAAEGVQQETAYQARSRLQSEAYSDMAECGSSRGHLDDLTSAGTGGGREALQAQSLTRHGRLASESSASGKLSGPLPWDVLDEHSDEENSTAGTPRFELAYSNGEVGNAARPALAGAAFAEAAEQAGNKLSGWVTGLVRSGVQSHLAANARFPRAPLDVRNAPSSPSASIRSGTTSIRAQQGTPTSIKSVDRHTGDAGSLPPSAKAARPNLNNHTAEPDGWDFDASTLDDLPPASQPPGELPSEEQLLSAAEGTNLQDAAVENKQAQDSLGRLPHTWAGDVQQPPAAQADFAFDRSDPIPTAVSGTGDALSGVGTNGGGSLMGESPQAGWEGESELGFPLDDVPKDVAEPSGSGTALDLPEAAALTPLKVPPLSPLRTVSGSGASGRPTSAAAAAVKEAFAHGDEAAQLAALQERLEEVVAQHQHASDECETLRDQNGALELELADLKTQLDADMAEARQAQDALAAKAHLEEQLEELWQELEQLRVKNDALKADNATLLAERADDGAAAAHSNGDLKPRAAGDGADAPAAAAAAELEAARQRIAELEAELEQAGDAAEVARLEAQVMELMAESEALAEEALTKDEEIEALEGRLEAADKALAAAQQGGSEELERLRRESAAANAEIVSLGDALDATSQETASLRQALAASDAELESLRAELAAKADDVQLLEDLQLQVAARESEIARLQGEVSSKDAEMARISKEVAAKEATEKKLRLALKHAKEAAAKERTEVAAQLQVAQQAASDAQAEARSLAEQLSQLQVDKSSAQQLCQKAEAEVKTLKENQALDFERIGLLSDENAALQEKIDELEAAGASMPSEETAAEVARLSDELAAAAARADEAEARAKTLAQEKESFGKRGAKLQAKLNRLQTEFQEKQAQLAKELEEARAGASAAEKQAAEAEAARAALAEAVQQEKARASQGEQGLKAEASALAAQVAELQAAVGAESESRKEAKQQLAQAAQEAAHAAAAKHALSEELAAEKNKVAELEEEATALFDKVSAAEEEAGAAEARVHALAEQLKAAQASLQDATEPRNSGGAEAEEELAQALAASAEQEKEFGDLLACLGQESAKVAALQELLAQRGIDPSGVLAQVEADYGFGDEMGDDEEGEEDEPEGEQMLAPLAPAEAEPEHGDPLAQAGPGAAEDAPADQDWPGFSADVMAKGTPQEDLPSVAQHAHQSSIEGLPEGELLSPDKGLPRLHEAVKSEITAGINFGSAQPSAAAGGQEIDFDGWGADADGDWGFK</sequence>
<feature type="compositionally biased region" description="Low complexity" evidence="2">
    <location>
        <begin position="861"/>
        <end position="872"/>
    </location>
</feature>
<dbReference type="EMBL" id="JALJOT010000012">
    <property type="protein sequence ID" value="KAK9904858.1"/>
    <property type="molecule type" value="Genomic_DNA"/>
</dbReference>
<feature type="region of interest" description="Disordered" evidence="2">
    <location>
        <begin position="272"/>
        <end position="383"/>
    </location>
</feature>
<accession>A0ABR2YGG5</accession>
<feature type="compositionally biased region" description="Low complexity" evidence="2">
    <location>
        <begin position="56"/>
        <end position="77"/>
    </location>
</feature>
<feature type="region of interest" description="Disordered" evidence="2">
    <location>
        <begin position="1427"/>
        <end position="1459"/>
    </location>
</feature>
<feature type="compositionally biased region" description="Acidic residues" evidence="2">
    <location>
        <begin position="1589"/>
        <end position="1603"/>
    </location>
</feature>
<evidence type="ECO:0000256" key="1">
    <source>
        <dbReference type="SAM" id="Coils"/>
    </source>
</evidence>
<organism evidence="3 4">
    <name type="scientific">Coccomyxa subellipsoidea</name>
    <dbReference type="NCBI Taxonomy" id="248742"/>
    <lineage>
        <taxon>Eukaryota</taxon>
        <taxon>Viridiplantae</taxon>
        <taxon>Chlorophyta</taxon>
        <taxon>core chlorophytes</taxon>
        <taxon>Trebouxiophyceae</taxon>
        <taxon>Trebouxiophyceae incertae sedis</taxon>
        <taxon>Coccomyxaceae</taxon>
        <taxon>Coccomyxa</taxon>
    </lineage>
</organism>
<evidence type="ECO:0000256" key="2">
    <source>
        <dbReference type="SAM" id="MobiDB-lite"/>
    </source>
</evidence>
<evidence type="ECO:0000313" key="4">
    <source>
        <dbReference type="Proteomes" id="UP001491310"/>
    </source>
</evidence>
<feature type="coiled-coil region" evidence="1">
    <location>
        <begin position="1011"/>
        <end position="1187"/>
    </location>
</feature>
<dbReference type="PANTHER" id="PTHR13402">
    <property type="entry name" value="RGPR-RELATED"/>
    <property type="match status" value="1"/>
</dbReference>
<evidence type="ECO:0000313" key="3">
    <source>
        <dbReference type="EMBL" id="KAK9904858.1"/>
    </source>
</evidence>
<reference evidence="3 4" key="1">
    <citation type="journal article" date="2024" name="Nat. Commun.">
        <title>Phylogenomics reveals the evolutionary origins of lichenization in chlorophyte algae.</title>
        <authorList>
            <person name="Puginier C."/>
            <person name="Libourel C."/>
            <person name="Otte J."/>
            <person name="Skaloud P."/>
            <person name="Haon M."/>
            <person name="Grisel S."/>
            <person name="Petersen M."/>
            <person name="Berrin J.G."/>
            <person name="Delaux P.M."/>
            <person name="Dal Grande F."/>
            <person name="Keller J."/>
        </authorList>
    </citation>
    <scope>NUCLEOTIDE SEQUENCE [LARGE SCALE GENOMIC DNA]</scope>
    <source>
        <strain evidence="3 4">SAG 216-7</strain>
    </source>
</reference>
<feature type="region of interest" description="Disordered" evidence="2">
    <location>
        <begin position="1583"/>
        <end position="1685"/>
    </location>
</feature>
<feature type="region of interest" description="Disordered" evidence="2">
    <location>
        <begin position="777"/>
        <end position="872"/>
    </location>
</feature>
<dbReference type="PANTHER" id="PTHR13402:SF6">
    <property type="entry name" value="SECRETORY 16, ISOFORM I"/>
    <property type="match status" value="1"/>
</dbReference>
<feature type="compositionally biased region" description="Polar residues" evidence="2">
    <location>
        <begin position="488"/>
        <end position="503"/>
    </location>
</feature>
<feature type="region of interest" description="Disordered" evidence="2">
    <location>
        <begin position="414"/>
        <end position="577"/>
    </location>
</feature>
<feature type="compositionally biased region" description="Low complexity" evidence="2">
    <location>
        <begin position="179"/>
        <end position="199"/>
    </location>
</feature>
<feature type="compositionally biased region" description="Low complexity" evidence="2">
    <location>
        <begin position="1624"/>
        <end position="1633"/>
    </location>
</feature>
<feature type="compositionally biased region" description="Polar residues" evidence="2">
    <location>
        <begin position="456"/>
        <end position="480"/>
    </location>
</feature>
<protein>
    <submittedName>
        <fullName evidence="3">Uncharacterized protein</fullName>
    </submittedName>
</protein>
<feature type="region of interest" description="Disordered" evidence="2">
    <location>
        <begin position="1365"/>
        <end position="1387"/>
    </location>
</feature>
<feature type="region of interest" description="Disordered" evidence="2">
    <location>
        <begin position="637"/>
        <end position="724"/>
    </location>
</feature>
<dbReference type="Proteomes" id="UP001491310">
    <property type="component" value="Unassembled WGS sequence"/>
</dbReference>
<proteinExistence type="predicted"/>
<keyword evidence="4" id="KW-1185">Reference proteome</keyword>
<feature type="region of interest" description="Disordered" evidence="2">
    <location>
        <begin position="54"/>
        <end position="130"/>
    </location>
</feature>
<feature type="region of interest" description="Disordered" evidence="2">
    <location>
        <begin position="987"/>
        <end position="1010"/>
    </location>
</feature>
<feature type="coiled-coil region" evidence="1">
    <location>
        <begin position="890"/>
        <end position="983"/>
    </location>
</feature>
<feature type="region of interest" description="Disordered" evidence="2">
    <location>
        <begin position="160"/>
        <end position="247"/>
    </location>
</feature>
<comment type="caution">
    <text evidence="3">The sequence shown here is derived from an EMBL/GenBank/DDBJ whole genome shotgun (WGS) entry which is preliminary data.</text>
</comment>
<feature type="compositionally biased region" description="Polar residues" evidence="2">
    <location>
        <begin position="643"/>
        <end position="669"/>
    </location>
</feature>
<feature type="compositionally biased region" description="Low complexity" evidence="2">
    <location>
        <begin position="117"/>
        <end position="126"/>
    </location>
</feature>